<reference evidence="3" key="1">
    <citation type="journal article" date="2020" name="Nat. Genet.">
        <title>Genomic diversifications of five Gossypium allopolyploid species and their impact on cotton improvement.</title>
        <authorList>
            <person name="Chen Z.J."/>
            <person name="Sreedasyam A."/>
            <person name="Ando A."/>
            <person name="Song Q."/>
            <person name="De Santiago L.M."/>
            <person name="Hulse-Kemp A.M."/>
            <person name="Ding M."/>
            <person name="Ye W."/>
            <person name="Kirkbride R.C."/>
            <person name="Jenkins J."/>
            <person name="Plott C."/>
            <person name="Lovell J."/>
            <person name="Lin Y.M."/>
            <person name="Vaughn R."/>
            <person name="Liu B."/>
            <person name="Simpson S."/>
            <person name="Scheffler B.E."/>
            <person name="Wen L."/>
            <person name="Saski C.A."/>
            <person name="Grover C.E."/>
            <person name="Hu G."/>
            <person name="Conover J.L."/>
            <person name="Carlson J.W."/>
            <person name="Shu S."/>
            <person name="Boston L.B."/>
            <person name="Williams M."/>
            <person name="Peterson D.G."/>
            <person name="McGee K."/>
            <person name="Jones D.C."/>
            <person name="Wendel J.F."/>
            <person name="Stelly D.M."/>
            <person name="Grimwood J."/>
            <person name="Schmutz J."/>
        </authorList>
    </citation>
    <scope>NUCLEOTIDE SEQUENCE [LARGE SCALE GENOMIC DNA]</scope>
    <source>
        <strain evidence="3">cv. TM-1</strain>
    </source>
</reference>
<feature type="domain" description="Reverse transcriptase Ty1/copia-type" evidence="1">
    <location>
        <begin position="666"/>
        <end position="772"/>
    </location>
</feature>
<evidence type="ECO:0000313" key="3">
    <source>
        <dbReference type="Proteomes" id="UP000818029"/>
    </source>
</evidence>
<evidence type="ECO:0000259" key="1">
    <source>
        <dbReference type="Pfam" id="PF07727"/>
    </source>
</evidence>
<evidence type="ECO:0000313" key="4">
    <source>
        <dbReference type="RefSeq" id="XP_040956008.1"/>
    </source>
</evidence>
<dbReference type="SUPFAM" id="SSF53098">
    <property type="entry name" value="Ribonuclease H-like"/>
    <property type="match status" value="1"/>
</dbReference>
<dbReference type="InterPro" id="IPR057670">
    <property type="entry name" value="SH3_retrovirus"/>
</dbReference>
<dbReference type="InterPro" id="IPR013103">
    <property type="entry name" value="RVT_2"/>
</dbReference>
<dbReference type="Pfam" id="PF25597">
    <property type="entry name" value="SH3_retrovirus"/>
    <property type="match status" value="1"/>
</dbReference>
<dbReference type="CDD" id="cd09272">
    <property type="entry name" value="RNase_HI_RT_Ty1"/>
    <property type="match status" value="1"/>
</dbReference>
<organism evidence="3 4">
    <name type="scientific">Gossypium hirsutum</name>
    <name type="common">Upland cotton</name>
    <name type="synonym">Gossypium mexicanum</name>
    <dbReference type="NCBI Taxonomy" id="3635"/>
    <lineage>
        <taxon>Eukaryota</taxon>
        <taxon>Viridiplantae</taxon>
        <taxon>Streptophyta</taxon>
        <taxon>Embryophyta</taxon>
        <taxon>Tracheophyta</taxon>
        <taxon>Spermatophyta</taxon>
        <taxon>Magnoliopsida</taxon>
        <taxon>eudicotyledons</taxon>
        <taxon>Gunneridae</taxon>
        <taxon>Pentapetalae</taxon>
        <taxon>rosids</taxon>
        <taxon>malvids</taxon>
        <taxon>Malvales</taxon>
        <taxon>Malvaceae</taxon>
        <taxon>Malvoideae</taxon>
        <taxon>Gossypium</taxon>
    </lineage>
</organism>
<dbReference type="PANTHER" id="PTHR11439:SF503">
    <property type="entry name" value="CYSTEINE-RICH RLK (RECEPTOR-LIKE PROTEIN KINASE) 8"/>
    <property type="match status" value="1"/>
</dbReference>
<dbReference type="GeneID" id="121220376"/>
<dbReference type="Proteomes" id="UP000818029">
    <property type="component" value="Chromosome D08"/>
</dbReference>
<accession>A0ABM3AMD0</accession>
<dbReference type="InterPro" id="IPR012337">
    <property type="entry name" value="RNaseH-like_sf"/>
</dbReference>
<keyword evidence="3" id="KW-1185">Reference proteome</keyword>
<evidence type="ECO:0008006" key="5">
    <source>
        <dbReference type="Google" id="ProtNLM"/>
    </source>
</evidence>
<dbReference type="RefSeq" id="XP_040956008.1">
    <property type="nucleotide sequence ID" value="XM_041100074.1"/>
</dbReference>
<gene>
    <name evidence="4" type="primary">LOC121220376</name>
</gene>
<dbReference type="Pfam" id="PF07727">
    <property type="entry name" value="RVT_2"/>
    <property type="match status" value="3"/>
</dbReference>
<sequence length="1032" mass="116302">MPNVFWAEAVNTAIYLLNRLPTNAVKGKTPFEAWFAQKPSVSHLKVFGCLCYVLVPEERRTKLDRRSMPGVFVGYSNVKKGYRVFDPLTKKVVVSRDVKFSEASSWKWDGIEANLPDGEEIDVDLQQAENEEVTENGYDDQPVRGTRTLTDIYERCAVTILEPSCVKWVYRIKNNANGSLNRHKARLVVKGYSQQQGVDFSETFAPVARLDTIRLLLALAAQKHLKVHHLDVKSAFLNGFLNEEIFIEQPEGFKVTGEEQKVYKLKKALYGLKQAPRAWYERIDGYLARLGFIKSISEPTLYVKKDQEETLLIVSLYVDDLLVIGCKDQLIEDFKKQMQHVFEMTDLGLMTYFLGMEIKQGSDGIFISQQTFASKVFEKFCMLKCKPVTTPVALGEKLSSASEHDRVDEKAYRSLIGCLLYLTATRPDIVYAVSLLSRFMHCSNVAHLKAAKRVLRYVKGTIDTGVKFWRAKELKLVGYSDSDWAGWSSKKQQTVAQSTAEAEYISAAAAVNQAIWLRKILDDLNESQVQPTEIRVDNQSAVAIAKNPVFHDQGGVLKPWPASQQRTNSNKLVKRPTAANCTILAAILFCSKEMDSTGSGGGSVTSCTQLRFQYQQSQVPVVVSSLDQSRFGAPNVPAEPVTIEEAFASKEWTLAAQQECDALLKNNTWNLVLLPANRRAVGCKWVLKLKRHSDGTIARYKGRLVVKGYLQETCIDFQETFSLVVKRTTIRVVLTLAVKFGWQLRQVDINNAFLNDDLSKEIYMVQPSGFEKKAWLSELGSPRKIERVLLYVLVYVDDIIITGNHQGSIDGFVSTLDTQFSLKDLGLLSYFFGIEVTSTTDGLFLSQCKYVLDLLRKARMDQTNGSPTPMVTSSNLSQHVGYAIENESEYRSIVGVLQYVVITKPDITFAVNKVFQFIHRPLDQYFKAIKRILRYLQSTMDYGLHFTAATNLDLVGYSDANWGMIGERLDLFFVREKIAAGKLNVGHIPAQEQVVDVFTKPLSAPLFAKFRSCLKVVAKFENSADIKKMRAC</sequence>
<dbReference type="SUPFAM" id="SSF56672">
    <property type="entry name" value="DNA/RNA polymerases"/>
    <property type="match status" value="2"/>
</dbReference>
<proteinExistence type="predicted"/>
<dbReference type="InterPro" id="IPR043502">
    <property type="entry name" value="DNA/RNA_pol_sf"/>
</dbReference>
<name>A0ABM3AMD0_GOSHI</name>
<protein>
    <recommendedName>
        <fullName evidence="5">Retrovirus-related Pol polyprotein from transposon TNT 1-94</fullName>
    </recommendedName>
</protein>
<feature type="domain" description="Retroviral polymerase SH3-like" evidence="2">
    <location>
        <begin position="49"/>
        <end position="109"/>
    </location>
</feature>
<feature type="domain" description="Reverse transcriptase Ty1/copia-type" evidence="1">
    <location>
        <begin position="790"/>
        <end position="871"/>
    </location>
</feature>
<evidence type="ECO:0000259" key="2">
    <source>
        <dbReference type="Pfam" id="PF25597"/>
    </source>
</evidence>
<feature type="domain" description="Reverse transcriptase Ty1/copia-type" evidence="1">
    <location>
        <begin position="165"/>
        <end position="392"/>
    </location>
</feature>
<dbReference type="PANTHER" id="PTHR11439">
    <property type="entry name" value="GAG-POL-RELATED RETROTRANSPOSON"/>
    <property type="match status" value="1"/>
</dbReference>
<reference evidence="4" key="2">
    <citation type="submission" date="2025-08" db="UniProtKB">
        <authorList>
            <consortium name="RefSeq"/>
        </authorList>
    </citation>
    <scope>IDENTIFICATION</scope>
</reference>